<protein>
    <recommendedName>
        <fullName evidence="5">DNA-binding protein</fullName>
    </recommendedName>
</protein>
<accession>A0A875SCW9</accession>
<evidence type="ECO:0000313" key="4">
    <source>
        <dbReference type="Proteomes" id="UP000662931"/>
    </source>
</evidence>
<keyword evidence="4" id="KW-1185">Reference proteome</keyword>
<feature type="compositionally biased region" description="Acidic residues" evidence="2">
    <location>
        <begin position="126"/>
        <end position="135"/>
    </location>
</feature>
<dbReference type="SUPFAM" id="SSF46950">
    <property type="entry name" value="Double-stranded DNA-binding domain"/>
    <property type="match status" value="1"/>
</dbReference>
<sequence>MEDEELQAIRAARLQEMQKNAGQGSGASGSQEAEGSTAANDPTQALISQILELEAKERLSRVRLVKPERAKAVEGYLIRLYQSGTIRRKINEDQIVDILEKVASDERKQNSTTIVFDRRDKSGEGNQEEEEDFFD</sequence>
<reference evidence="3" key="1">
    <citation type="submission" date="2020-10" db="EMBL/GenBank/DDBJ databases">
        <authorList>
            <person name="Roach M.J.R."/>
        </authorList>
    </citation>
    <scope>NUCLEOTIDE SEQUENCE</scope>
    <source>
        <strain evidence="3">CBS 1945</strain>
    </source>
</reference>
<evidence type="ECO:0000256" key="1">
    <source>
        <dbReference type="ARBA" id="ARBA00010490"/>
    </source>
</evidence>
<dbReference type="Pfam" id="PF01984">
    <property type="entry name" value="dsDNA_bind"/>
    <property type="match status" value="1"/>
</dbReference>
<proteinExistence type="inferred from homology"/>
<dbReference type="Proteomes" id="UP000662931">
    <property type="component" value="Chromosome 4"/>
</dbReference>
<feature type="compositionally biased region" description="Low complexity" evidence="2">
    <location>
        <begin position="28"/>
        <end position="39"/>
    </location>
</feature>
<dbReference type="PANTHER" id="PTHR10840:SF0">
    <property type="entry name" value="PROGRAMMED CELL DEATH PROTEIN 5"/>
    <property type="match status" value="1"/>
</dbReference>
<name>A0A875SCW9_EENNA</name>
<organism evidence="3 4">
    <name type="scientific">Eeniella nana</name>
    <name type="common">Yeast</name>
    <name type="synonym">Brettanomyces nanus</name>
    <dbReference type="NCBI Taxonomy" id="13502"/>
    <lineage>
        <taxon>Eukaryota</taxon>
        <taxon>Fungi</taxon>
        <taxon>Dikarya</taxon>
        <taxon>Ascomycota</taxon>
        <taxon>Saccharomycotina</taxon>
        <taxon>Pichiomycetes</taxon>
        <taxon>Pichiales</taxon>
        <taxon>Pichiaceae</taxon>
        <taxon>Brettanomyces</taxon>
    </lineage>
</organism>
<feature type="region of interest" description="Disordered" evidence="2">
    <location>
        <begin position="1"/>
        <end position="43"/>
    </location>
</feature>
<feature type="region of interest" description="Disordered" evidence="2">
    <location>
        <begin position="106"/>
        <end position="135"/>
    </location>
</feature>
<dbReference type="GO" id="GO:0003677">
    <property type="term" value="F:DNA binding"/>
    <property type="evidence" value="ECO:0007669"/>
    <property type="project" value="InterPro"/>
</dbReference>
<dbReference type="KEGG" id="bnn:FOA43_003996"/>
<evidence type="ECO:0008006" key="5">
    <source>
        <dbReference type="Google" id="ProtNLM"/>
    </source>
</evidence>
<dbReference type="PIRSF" id="PIRSF015730">
    <property type="entry name" value="TFAR19"/>
    <property type="match status" value="1"/>
</dbReference>
<dbReference type="GeneID" id="62197396"/>
<evidence type="ECO:0000313" key="3">
    <source>
        <dbReference type="EMBL" id="QPG76604.1"/>
    </source>
</evidence>
<dbReference type="OrthoDB" id="10252486at2759"/>
<evidence type="ECO:0000256" key="2">
    <source>
        <dbReference type="SAM" id="MobiDB-lite"/>
    </source>
</evidence>
<dbReference type="EMBL" id="CP064815">
    <property type="protein sequence ID" value="QPG76604.1"/>
    <property type="molecule type" value="Genomic_DNA"/>
</dbReference>
<dbReference type="AlphaFoldDB" id="A0A875SCW9"/>
<dbReference type="Gene3D" id="1.10.8.140">
    <property type="entry name" value="PDCD5-like"/>
    <property type="match status" value="1"/>
</dbReference>
<comment type="similarity">
    <text evidence="1">Belongs to the PDCD5 family.</text>
</comment>
<dbReference type="PANTHER" id="PTHR10840">
    <property type="entry name" value="PROGRAMMED CELL DEATH PROTEIN 5"/>
    <property type="match status" value="1"/>
</dbReference>
<gene>
    <name evidence="3" type="ORF">FOA43_003996</name>
</gene>
<dbReference type="InterPro" id="IPR002836">
    <property type="entry name" value="PDCD5-like"/>
</dbReference>
<dbReference type="InterPro" id="IPR036883">
    <property type="entry name" value="PDCD5-like_sf"/>
</dbReference>
<dbReference type="GO" id="GO:0005634">
    <property type="term" value="C:nucleus"/>
    <property type="evidence" value="ECO:0007669"/>
    <property type="project" value="TreeGrafter"/>
</dbReference>
<dbReference type="RefSeq" id="XP_038780169.1">
    <property type="nucleotide sequence ID" value="XM_038924241.1"/>
</dbReference>
<dbReference type="GO" id="GO:0005829">
    <property type="term" value="C:cytosol"/>
    <property type="evidence" value="ECO:0007669"/>
    <property type="project" value="TreeGrafter"/>
</dbReference>